<sequence>MNQQRHRLARWAAPAALALAGLAALPAQAADIGVSIGFSQPGVYGRIDIGQYPQPVVVAPQPVIIGQPVYREPVYLWVPPEHRRDWRHNCNRYRACGAPVYFVEDGWYRKNVVVRREPDRGPPGYRDDRHDHHWDDRGRDDRHDHRGPDRDRGRDRDRDRDHGPGRRD</sequence>
<organism evidence="3 4">
    <name type="scientific">Pelomonas nitida</name>
    <dbReference type="NCBI Taxonomy" id="3299027"/>
    <lineage>
        <taxon>Bacteria</taxon>
        <taxon>Pseudomonadati</taxon>
        <taxon>Pseudomonadota</taxon>
        <taxon>Betaproteobacteria</taxon>
        <taxon>Burkholderiales</taxon>
        <taxon>Sphaerotilaceae</taxon>
        <taxon>Roseateles</taxon>
    </lineage>
</organism>
<feature type="chain" id="PRO_5046992211" description="DUF3300 domain-containing protein" evidence="2">
    <location>
        <begin position="30"/>
        <end position="168"/>
    </location>
</feature>
<keyword evidence="4" id="KW-1185">Reference proteome</keyword>
<feature type="signal peptide" evidence="2">
    <location>
        <begin position="1"/>
        <end position="29"/>
    </location>
</feature>
<keyword evidence="2" id="KW-0732">Signal</keyword>
<dbReference type="RefSeq" id="WP_394489504.1">
    <property type="nucleotide sequence ID" value="NZ_JBIGIA010000013.1"/>
</dbReference>
<gene>
    <name evidence="3" type="ORF">ACG00X_16740</name>
</gene>
<dbReference type="Proteomes" id="UP001606305">
    <property type="component" value="Unassembled WGS sequence"/>
</dbReference>
<evidence type="ECO:0000313" key="3">
    <source>
        <dbReference type="EMBL" id="MFG6458489.1"/>
    </source>
</evidence>
<name>A0ABW7G954_9BURK</name>
<protein>
    <recommendedName>
        <fullName evidence="5">DUF3300 domain-containing protein</fullName>
    </recommendedName>
</protein>
<evidence type="ECO:0000313" key="4">
    <source>
        <dbReference type="Proteomes" id="UP001606305"/>
    </source>
</evidence>
<reference evidence="3 4" key="1">
    <citation type="submission" date="2024-09" db="EMBL/GenBank/DDBJ databases">
        <title>Novel species of the genus Pelomonas and Roseateles isolated from streams.</title>
        <authorList>
            <person name="Lu H."/>
        </authorList>
    </citation>
    <scope>NUCLEOTIDE SEQUENCE [LARGE SCALE GENOMIC DNA]</scope>
    <source>
        <strain evidence="3 4">BYS96W</strain>
    </source>
</reference>
<evidence type="ECO:0008006" key="5">
    <source>
        <dbReference type="Google" id="ProtNLM"/>
    </source>
</evidence>
<evidence type="ECO:0000256" key="1">
    <source>
        <dbReference type="SAM" id="MobiDB-lite"/>
    </source>
</evidence>
<evidence type="ECO:0000256" key="2">
    <source>
        <dbReference type="SAM" id="SignalP"/>
    </source>
</evidence>
<proteinExistence type="predicted"/>
<accession>A0ABW7G954</accession>
<feature type="region of interest" description="Disordered" evidence="1">
    <location>
        <begin position="116"/>
        <end position="168"/>
    </location>
</feature>
<comment type="caution">
    <text evidence="3">The sequence shown here is derived from an EMBL/GenBank/DDBJ whole genome shotgun (WGS) entry which is preliminary data.</text>
</comment>
<dbReference type="EMBL" id="JBIGIA010000013">
    <property type="protein sequence ID" value="MFG6458489.1"/>
    <property type="molecule type" value="Genomic_DNA"/>
</dbReference>